<dbReference type="KEGG" id="fpv:IA03_06105"/>
<protein>
    <recommendedName>
        <fullName evidence="2">protein-tyrosine-phosphatase</fullName>
        <ecNumber evidence="2">3.1.3.48</ecNumber>
    </recommendedName>
</protein>
<dbReference type="InterPro" id="IPR016667">
    <property type="entry name" value="Caps_polysacc_synth_CpsB/CapC"/>
</dbReference>
<reference evidence="5 6" key="1">
    <citation type="submission" date="2020-07" db="EMBL/GenBank/DDBJ databases">
        <title>Genomic characterization of Flavobacterium psychrophilum strains.</title>
        <authorList>
            <person name="Castillo D."/>
            <person name="Jorgensen J."/>
            <person name="Middelboe M."/>
        </authorList>
    </citation>
    <scope>NUCLEOTIDE SEQUENCE [LARGE SCALE GENOMIC DNA]</scope>
    <source>
        <strain evidence="5 6">FPS-R7</strain>
    </source>
</reference>
<dbReference type="Proteomes" id="UP000596329">
    <property type="component" value="Chromosome"/>
</dbReference>
<dbReference type="RefSeq" id="WP_011963406.1">
    <property type="nucleotide sequence ID" value="NZ_BCNG01000001.1"/>
</dbReference>
<dbReference type="PIRSF" id="PIRSF016557">
    <property type="entry name" value="Caps_synth_CpsB"/>
    <property type="match status" value="1"/>
</dbReference>
<dbReference type="KEGG" id="fpc:FPSM_02185"/>
<organism evidence="5 6">
    <name type="scientific">Flavobacterium psychrophilum</name>
    <dbReference type="NCBI Taxonomy" id="96345"/>
    <lineage>
        <taxon>Bacteria</taxon>
        <taxon>Pseudomonadati</taxon>
        <taxon>Bacteroidota</taxon>
        <taxon>Flavobacteriia</taxon>
        <taxon>Flavobacteriales</taxon>
        <taxon>Flavobacteriaceae</taxon>
        <taxon>Flavobacterium</taxon>
    </lineage>
</organism>
<evidence type="ECO:0000256" key="4">
    <source>
        <dbReference type="ARBA" id="ARBA00051722"/>
    </source>
</evidence>
<keyword evidence="3" id="KW-0378">Hydrolase</keyword>
<comment type="similarity">
    <text evidence="1">Belongs to the metallo-dependent hydrolases superfamily. CpsB/CapC family.</text>
</comment>
<dbReference type="KEGG" id="fpk:IA06_06045"/>
<name>A0A076P4S0_FLAPS</name>
<evidence type="ECO:0000313" key="6">
    <source>
        <dbReference type="Proteomes" id="UP000596329"/>
    </source>
</evidence>
<evidence type="ECO:0000256" key="1">
    <source>
        <dbReference type="ARBA" id="ARBA00005750"/>
    </source>
</evidence>
<dbReference type="GO" id="GO:0030145">
    <property type="term" value="F:manganese ion binding"/>
    <property type="evidence" value="ECO:0007669"/>
    <property type="project" value="InterPro"/>
</dbReference>
<dbReference type="OMA" id="MHNLGPR"/>
<dbReference type="SUPFAM" id="SSF89550">
    <property type="entry name" value="PHP domain-like"/>
    <property type="match status" value="1"/>
</dbReference>
<dbReference type="GO" id="GO:0004725">
    <property type="term" value="F:protein tyrosine phosphatase activity"/>
    <property type="evidence" value="ECO:0007669"/>
    <property type="project" value="UniProtKB-EC"/>
</dbReference>
<dbReference type="Pfam" id="PF19567">
    <property type="entry name" value="CpsB_CapC"/>
    <property type="match status" value="1"/>
</dbReference>
<dbReference type="EMBL" id="CP059075">
    <property type="protein sequence ID" value="QRE03821.1"/>
    <property type="molecule type" value="Genomic_DNA"/>
</dbReference>
<dbReference type="PANTHER" id="PTHR39181:SF1">
    <property type="entry name" value="TYROSINE-PROTEIN PHOSPHATASE YWQE"/>
    <property type="match status" value="1"/>
</dbReference>
<accession>A0A076P4S0</accession>
<dbReference type="PANTHER" id="PTHR39181">
    <property type="entry name" value="TYROSINE-PROTEIN PHOSPHATASE YWQE"/>
    <property type="match status" value="1"/>
</dbReference>
<dbReference type="Gene3D" id="3.20.20.140">
    <property type="entry name" value="Metal-dependent hydrolases"/>
    <property type="match status" value="1"/>
</dbReference>
<dbReference type="KEGG" id="fpq:IB65_06000"/>
<dbReference type="KEGG" id="fpw:IA04_06010"/>
<dbReference type="EC" id="3.1.3.48" evidence="2"/>
<sequence length="241" mass="27549">MLFFKKNKTILKDLIPDNHIDIHSHLLPGIDDGAQTFDETLFLIDSLKNMGVSSFITTPHIFSGFWDNTKDKIQALELETNLNLNNKVPLKAAAEYLMNDHFVSLIKKGEILTLKDNYVLVEMSYLNPPIQLYDILFDLQLGGYIPVLAHPERYTFYHNDFNQYQKLKNAGCLFQINLLSTVGYYGESVAQTAEKLLKKGLIDFVGSDVHHKKHIASFDKIVTIKDLQPLKEAFANNQLFK</sequence>
<dbReference type="InterPro" id="IPR016195">
    <property type="entry name" value="Pol/histidinol_Pase-like"/>
</dbReference>
<gene>
    <name evidence="5" type="ORF">H0H26_13230</name>
</gene>
<comment type="catalytic activity">
    <reaction evidence="4">
        <text>O-phospho-L-tyrosyl-[protein] + H2O = L-tyrosyl-[protein] + phosphate</text>
        <dbReference type="Rhea" id="RHEA:10684"/>
        <dbReference type="Rhea" id="RHEA-COMP:10136"/>
        <dbReference type="Rhea" id="RHEA-COMP:20101"/>
        <dbReference type="ChEBI" id="CHEBI:15377"/>
        <dbReference type="ChEBI" id="CHEBI:43474"/>
        <dbReference type="ChEBI" id="CHEBI:46858"/>
        <dbReference type="ChEBI" id="CHEBI:61978"/>
        <dbReference type="EC" id="3.1.3.48"/>
    </reaction>
</comment>
<evidence type="ECO:0000313" key="5">
    <source>
        <dbReference type="EMBL" id="QRE03821.1"/>
    </source>
</evidence>
<dbReference type="GeneID" id="66553178"/>
<evidence type="ECO:0000256" key="2">
    <source>
        <dbReference type="ARBA" id="ARBA00013064"/>
    </source>
</evidence>
<dbReference type="AlphaFoldDB" id="A0A076P4S0"/>
<proteinExistence type="inferred from homology"/>
<evidence type="ECO:0000256" key="3">
    <source>
        <dbReference type="ARBA" id="ARBA00022801"/>
    </source>
</evidence>